<keyword evidence="3" id="KW-0732">Signal</keyword>
<feature type="region of interest" description="Disordered" evidence="5">
    <location>
        <begin position="107"/>
        <end position="170"/>
    </location>
</feature>
<dbReference type="InterPro" id="IPR008427">
    <property type="entry name" value="Extracellular_membr_CFEM_dom"/>
</dbReference>
<feature type="region of interest" description="Disordered" evidence="5">
    <location>
        <begin position="189"/>
        <end position="330"/>
    </location>
</feature>
<feature type="compositionally biased region" description="Low complexity" evidence="5">
    <location>
        <begin position="597"/>
        <end position="617"/>
    </location>
</feature>
<feature type="compositionally biased region" description="Basic and acidic residues" evidence="5">
    <location>
        <begin position="279"/>
        <end position="301"/>
    </location>
</feature>
<dbReference type="Pfam" id="PF05730">
    <property type="entry name" value="CFEM"/>
    <property type="match status" value="1"/>
</dbReference>
<evidence type="ECO:0000256" key="2">
    <source>
        <dbReference type="ARBA" id="ARBA00022525"/>
    </source>
</evidence>
<feature type="compositionally biased region" description="Basic and acidic residues" evidence="5">
    <location>
        <begin position="8"/>
        <end position="86"/>
    </location>
</feature>
<feature type="region of interest" description="Disordered" evidence="5">
    <location>
        <begin position="597"/>
        <end position="632"/>
    </location>
</feature>
<evidence type="ECO:0000256" key="4">
    <source>
        <dbReference type="ARBA" id="ARBA00023157"/>
    </source>
</evidence>
<dbReference type="Proteomes" id="UP000249723">
    <property type="component" value="Unassembled WGS sequence"/>
</dbReference>
<comment type="subcellular location">
    <subcellularLocation>
        <location evidence="1">Secreted</location>
    </subcellularLocation>
</comment>
<evidence type="ECO:0000256" key="3">
    <source>
        <dbReference type="ARBA" id="ARBA00022729"/>
    </source>
</evidence>
<feature type="compositionally biased region" description="Low complexity" evidence="5">
    <location>
        <begin position="424"/>
        <end position="435"/>
    </location>
</feature>
<name>A0A2X0N6V7_9BASI</name>
<feature type="compositionally biased region" description="Basic and acidic residues" evidence="5">
    <location>
        <begin position="211"/>
        <end position="239"/>
    </location>
</feature>
<organism evidence="7 8">
    <name type="scientific">Microbotryum saponariae</name>
    <dbReference type="NCBI Taxonomy" id="289078"/>
    <lineage>
        <taxon>Eukaryota</taxon>
        <taxon>Fungi</taxon>
        <taxon>Dikarya</taxon>
        <taxon>Basidiomycota</taxon>
        <taxon>Pucciniomycotina</taxon>
        <taxon>Microbotryomycetes</taxon>
        <taxon>Microbotryales</taxon>
        <taxon>Microbotryaceae</taxon>
        <taxon>Microbotryum</taxon>
    </lineage>
</organism>
<evidence type="ECO:0000313" key="8">
    <source>
        <dbReference type="Proteomes" id="UP000249723"/>
    </source>
</evidence>
<evidence type="ECO:0000259" key="6">
    <source>
        <dbReference type="Pfam" id="PF05730"/>
    </source>
</evidence>
<feature type="compositionally biased region" description="Basic residues" evidence="5">
    <location>
        <begin position="159"/>
        <end position="170"/>
    </location>
</feature>
<reference evidence="8" key="1">
    <citation type="submission" date="2016-10" db="EMBL/GenBank/DDBJ databases">
        <authorList>
            <person name="Jeantristanb JTB J.-T."/>
            <person name="Ricardo R."/>
        </authorList>
    </citation>
    <scope>NUCLEOTIDE SEQUENCE [LARGE SCALE GENOMIC DNA]</scope>
</reference>
<feature type="domain" description="CFEM" evidence="6">
    <location>
        <begin position="506"/>
        <end position="550"/>
    </location>
</feature>
<evidence type="ECO:0000313" key="7">
    <source>
        <dbReference type="EMBL" id="SDA02972.1"/>
    </source>
</evidence>
<feature type="compositionally biased region" description="Basic and acidic residues" evidence="5">
    <location>
        <begin position="123"/>
        <end position="145"/>
    </location>
</feature>
<keyword evidence="2" id="KW-0964">Secreted</keyword>
<protein>
    <submittedName>
        <fullName evidence="7">BZ3500_MvSof-1268-A1-R1_Chr7-1g09191 protein</fullName>
    </submittedName>
</protein>
<dbReference type="STRING" id="289078.A0A2X0N6V7"/>
<proteinExistence type="predicted"/>
<feature type="region of interest" description="Disordered" evidence="5">
    <location>
        <begin position="1"/>
        <end position="86"/>
    </location>
</feature>
<keyword evidence="4" id="KW-1015">Disulfide bond</keyword>
<feature type="compositionally biased region" description="Polar residues" evidence="5">
    <location>
        <begin position="444"/>
        <end position="453"/>
    </location>
</feature>
<dbReference type="EMBL" id="FMWP01000127">
    <property type="protein sequence ID" value="SDA02972.1"/>
    <property type="molecule type" value="Genomic_DNA"/>
</dbReference>
<keyword evidence="8" id="KW-1185">Reference proteome</keyword>
<evidence type="ECO:0000256" key="1">
    <source>
        <dbReference type="ARBA" id="ARBA00004613"/>
    </source>
</evidence>
<evidence type="ECO:0000256" key="5">
    <source>
        <dbReference type="SAM" id="MobiDB-lite"/>
    </source>
</evidence>
<accession>A0A2X0N6V7</accession>
<dbReference type="AlphaFoldDB" id="A0A2X0N6V7"/>
<sequence>MPTFRILECQKAERKSEHKGPVGGHHHGESAGKHDPDHKHKAKSADDHDHKHDHGPDDKDKHGHEGKHQVRGEHGDKPHARSNDKHDDAVRAVPSHVHEGLHKFRSVPDHHFHTHPTPPPHGKHSEGVSKHHGEQERTREPEHPGKHAVKSTTEQQGKHGVKPHAKHHDKHVGTVHSVPLNVLAGQHKFSTVPGQHSPYDDMPITQRHGKHGVEPDSKHHHGEHEHDHRGKKAPKDFKPEFVPAYKPTAESETHHGHDKGTAQHEGHGKTSAEAPHGAHGSDKKAPGTPKEGSKKQPEKQPRPAPKSGDKGNPSAKSAAGHAAETPKGGVTAAQCEAKALDKSKCHKDDLKCICTSQEYHGSLMRCGAAGERVLVDLLSARETHRLNWYRLLSFVPANTAAFEAGVDKYLHDCQKAGHPVAPLPKGKQGGKPQPGAHGEAGKNPASSNSTDQHPASGPPAALPKGKPGSEPQPGAQTEAGENPAGSNSTDQGPKDKEPAGASPADSNFPACAIPCISVAQKKTKTNCTTVACQCTDSVFQTQFTACMSQSEQPSPVLRCSGTLEEELTWSLIARPACNKVDYNKTIDVGKQACNAANNTTTGGDGSNNDNPNSNTNPGTPPPSTPGVQNNTSSAFGLRSSVGAVLAGAIGVAFATLL</sequence>
<feature type="compositionally biased region" description="Basic and acidic residues" evidence="5">
    <location>
        <begin position="249"/>
        <end position="270"/>
    </location>
</feature>
<gene>
    <name evidence="7" type="ORF">BZ3500_MVSOF-1268-A1-R1_CHR7-1G09191</name>
</gene>
<dbReference type="GO" id="GO:0005576">
    <property type="term" value="C:extracellular region"/>
    <property type="evidence" value="ECO:0007669"/>
    <property type="project" value="UniProtKB-SubCell"/>
</dbReference>
<feature type="region of interest" description="Disordered" evidence="5">
    <location>
        <begin position="417"/>
        <end position="505"/>
    </location>
</feature>